<accession>A0AAP0P7B8</accession>
<evidence type="ECO:0000313" key="3">
    <source>
        <dbReference type="Proteomes" id="UP001417504"/>
    </source>
</evidence>
<comment type="caution">
    <text evidence="2">The sequence shown here is derived from an EMBL/GenBank/DDBJ whole genome shotgun (WGS) entry which is preliminary data.</text>
</comment>
<dbReference type="Proteomes" id="UP001417504">
    <property type="component" value="Unassembled WGS sequence"/>
</dbReference>
<evidence type="ECO:0000256" key="1">
    <source>
        <dbReference type="SAM" id="MobiDB-lite"/>
    </source>
</evidence>
<name>A0AAP0P7B8_9MAGN</name>
<keyword evidence="3" id="KW-1185">Reference proteome</keyword>
<protein>
    <submittedName>
        <fullName evidence="2">Uncharacterized protein</fullName>
    </submittedName>
</protein>
<dbReference type="Gene3D" id="1.10.20.10">
    <property type="entry name" value="Histone, subunit A"/>
    <property type="match status" value="1"/>
</dbReference>
<gene>
    <name evidence="2" type="ORF">Sjap_011342</name>
</gene>
<reference evidence="2 3" key="1">
    <citation type="submission" date="2024-01" db="EMBL/GenBank/DDBJ databases">
        <title>Genome assemblies of Stephania.</title>
        <authorList>
            <person name="Yang L."/>
        </authorList>
    </citation>
    <scope>NUCLEOTIDE SEQUENCE [LARGE SCALE GENOMIC DNA]</scope>
    <source>
        <strain evidence="2">QJT</strain>
        <tissue evidence="2">Leaf</tissue>
    </source>
</reference>
<dbReference type="EMBL" id="JBBNAE010000004">
    <property type="protein sequence ID" value="KAK9130855.1"/>
    <property type="molecule type" value="Genomic_DNA"/>
</dbReference>
<sequence length="101" mass="11013">MLFLEESTKVALQFPVGCYSQTVGSGALAYLFAVLEYLTVKGLDHTAARAARSEERRGVTIGNGGEGRDRFDVVGVLQGRNDLGLPQIHGNRTSSPRRIRH</sequence>
<dbReference type="AlphaFoldDB" id="A0AAP0P7B8"/>
<proteinExistence type="predicted"/>
<organism evidence="2 3">
    <name type="scientific">Stephania japonica</name>
    <dbReference type="NCBI Taxonomy" id="461633"/>
    <lineage>
        <taxon>Eukaryota</taxon>
        <taxon>Viridiplantae</taxon>
        <taxon>Streptophyta</taxon>
        <taxon>Embryophyta</taxon>
        <taxon>Tracheophyta</taxon>
        <taxon>Spermatophyta</taxon>
        <taxon>Magnoliopsida</taxon>
        <taxon>Ranunculales</taxon>
        <taxon>Menispermaceae</taxon>
        <taxon>Menispermoideae</taxon>
        <taxon>Cissampelideae</taxon>
        <taxon>Stephania</taxon>
    </lineage>
</organism>
<evidence type="ECO:0000313" key="2">
    <source>
        <dbReference type="EMBL" id="KAK9130855.1"/>
    </source>
</evidence>
<dbReference type="GO" id="GO:0046982">
    <property type="term" value="F:protein heterodimerization activity"/>
    <property type="evidence" value="ECO:0007669"/>
    <property type="project" value="InterPro"/>
</dbReference>
<feature type="region of interest" description="Disordered" evidence="1">
    <location>
        <begin position="82"/>
        <end position="101"/>
    </location>
</feature>
<dbReference type="SUPFAM" id="SSF47113">
    <property type="entry name" value="Histone-fold"/>
    <property type="match status" value="1"/>
</dbReference>
<dbReference type="InterPro" id="IPR009072">
    <property type="entry name" value="Histone-fold"/>
</dbReference>